<reference evidence="2 3" key="1">
    <citation type="journal article" date="2009" name="Nature">
        <title>The Sorghum bicolor genome and the diversification of grasses.</title>
        <authorList>
            <person name="Paterson A.H."/>
            <person name="Bowers J.E."/>
            <person name="Bruggmann R."/>
            <person name="Dubchak I."/>
            <person name="Grimwood J."/>
            <person name="Gundlach H."/>
            <person name="Haberer G."/>
            <person name="Hellsten U."/>
            <person name="Mitros T."/>
            <person name="Poliakov A."/>
            <person name="Schmutz J."/>
            <person name="Spannagl M."/>
            <person name="Tang H."/>
            <person name="Wang X."/>
            <person name="Wicker T."/>
            <person name="Bharti A.K."/>
            <person name="Chapman J."/>
            <person name="Feltus F.A."/>
            <person name="Gowik U."/>
            <person name="Grigoriev I.V."/>
            <person name="Lyons E."/>
            <person name="Maher C.A."/>
            <person name="Martis M."/>
            <person name="Narechania A."/>
            <person name="Otillar R.P."/>
            <person name="Penning B.W."/>
            <person name="Salamov A.A."/>
            <person name="Wang Y."/>
            <person name="Zhang L."/>
            <person name="Carpita N.C."/>
            <person name="Freeling M."/>
            <person name="Gingle A.R."/>
            <person name="Hash C.T."/>
            <person name="Keller B."/>
            <person name="Klein P."/>
            <person name="Kresovich S."/>
            <person name="McCann M.C."/>
            <person name="Ming R."/>
            <person name="Peterson D.G."/>
            <person name="Mehboob-ur-Rahman"/>
            <person name="Ware D."/>
            <person name="Westhoff P."/>
            <person name="Mayer K.F."/>
            <person name="Messing J."/>
            <person name="Rokhsar D.S."/>
        </authorList>
    </citation>
    <scope>NUCLEOTIDE SEQUENCE [LARGE SCALE GENOMIC DNA]</scope>
    <source>
        <strain evidence="3">cv. BTx623</strain>
    </source>
</reference>
<keyword evidence="3" id="KW-1185">Reference proteome</keyword>
<reference evidence="3" key="2">
    <citation type="journal article" date="2018" name="Plant J.">
        <title>The Sorghum bicolor reference genome: improved assembly, gene annotations, a transcriptome atlas, and signatures of genome organization.</title>
        <authorList>
            <person name="McCormick R.F."/>
            <person name="Truong S.K."/>
            <person name="Sreedasyam A."/>
            <person name="Jenkins J."/>
            <person name="Shu S."/>
            <person name="Sims D."/>
            <person name="Kennedy M."/>
            <person name="Amirebrahimi M."/>
            <person name="Weers B.D."/>
            <person name="McKinley B."/>
            <person name="Mattison A."/>
            <person name="Morishige D.T."/>
            <person name="Grimwood J."/>
            <person name="Schmutz J."/>
            <person name="Mullet J.E."/>
        </authorList>
    </citation>
    <scope>NUCLEOTIDE SEQUENCE [LARGE SCALE GENOMIC DNA]</scope>
    <source>
        <strain evidence="3">cv. BTx623</strain>
    </source>
</reference>
<name>A0A1W0W583_SORBI</name>
<gene>
    <name evidence="2" type="ORF">SORBI_3002G202350</name>
</gene>
<accession>A0A1W0W583</accession>
<dbReference type="Gramene" id="OQU89495">
    <property type="protein sequence ID" value="OQU89495"/>
    <property type="gene ID" value="SORBI_3002G202350"/>
</dbReference>
<sequence length="74" mass="7738">MARGGTKSGGSSTMGSIAAHEGEEEGKMKRSTGGGTVERKVPREKMDKAHCSSPLGLEMIILIGVVSFNKLTNC</sequence>
<proteinExistence type="predicted"/>
<dbReference type="EMBL" id="CM000761">
    <property type="protein sequence ID" value="OQU89495.1"/>
    <property type="molecule type" value="Genomic_DNA"/>
</dbReference>
<feature type="region of interest" description="Disordered" evidence="1">
    <location>
        <begin position="1"/>
        <end position="50"/>
    </location>
</feature>
<evidence type="ECO:0000313" key="3">
    <source>
        <dbReference type="Proteomes" id="UP000000768"/>
    </source>
</evidence>
<evidence type="ECO:0000313" key="2">
    <source>
        <dbReference type="EMBL" id="OQU89495.1"/>
    </source>
</evidence>
<evidence type="ECO:0000256" key="1">
    <source>
        <dbReference type="SAM" id="MobiDB-lite"/>
    </source>
</evidence>
<feature type="compositionally biased region" description="Basic and acidic residues" evidence="1">
    <location>
        <begin position="37"/>
        <end position="50"/>
    </location>
</feature>
<dbReference type="Proteomes" id="UP000000768">
    <property type="component" value="Chromosome 2"/>
</dbReference>
<organism evidence="2 3">
    <name type="scientific">Sorghum bicolor</name>
    <name type="common">Sorghum</name>
    <name type="synonym">Sorghum vulgare</name>
    <dbReference type="NCBI Taxonomy" id="4558"/>
    <lineage>
        <taxon>Eukaryota</taxon>
        <taxon>Viridiplantae</taxon>
        <taxon>Streptophyta</taxon>
        <taxon>Embryophyta</taxon>
        <taxon>Tracheophyta</taxon>
        <taxon>Spermatophyta</taxon>
        <taxon>Magnoliopsida</taxon>
        <taxon>Liliopsida</taxon>
        <taxon>Poales</taxon>
        <taxon>Poaceae</taxon>
        <taxon>PACMAD clade</taxon>
        <taxon>Panicoideae</taxon>
        <taxon>Andropogonodae</taxon>
        <taxon>Andropogoneae</taxon>
        <taxon>Sorghinae</taxon>
        <taxon>Sorghum</taxon>
    </lineage>
</organism>
<protein>
    <submittedName>
        <fullName evidence="2">Uncharacterized protein</fullName>
    </submittedName>
</protein>
<dbReference type="AlphaFoldDB" id="A0A1W0W583"/>
<dbReference type="InParanoid" id="A0A1W0W583"/>